<keyword evidence="3" id="KW-1185">Reference proteome</keyword>
<evidence type="ECO:0000313" key="3">
    <source>
        <dbReference type="Proteomes" id="UP000233837"/>
    </source>
</evidence>
<dbReference type="Proteomes" id="UP000233837">
    <property type="component" value="Unassembled WGS sequence"/>
</dbReference>
<sequence>MKQVLPHIIHPSQGGFIHKRMISDNILLATDILGCFNHKDKLKYLCAKFDITKAFDMVSREFLYKRLEDKGFPSLFISWIKACTSNVHFSICINGVLEGYFNSTSGIRQGCPLSPYLFCIIMDGLSSLFDLATSNNSLQGIKAGNCEVSHLMFADDLLVFSTATTANAHTIKSILMDFAAVSGLNVNPNKSSILISKNTMMAEEICNILNVQQSFSPMKYLGLPIFYKKLRSCDFQPLLQKITTLLDG</sequence>
<protein>
    <submittedName>
        <fullName evidence="2">Putative mitochondrial protein</fullName>
    </submittedName>
</protein>
<dbReference type="EMBL" id="KZ503800">
    <property type="protein sequence ID" value="PKU61333.1"/>
    <property type="molecule type" value="Genomic_DNA"/>
</dbReference>
<gene>
    <name evidence="2" type="ORF">MA16_Dca028167</name>
</gene>
<accession>A0A2I0VD58</accession>
<organism evidence="2 3">
    <name type="scientific">Dendrobium catenatum</name>
    <dbReference type="NCBI Taxonomy" id="906689"/>
    <lineage>
        <taxon>Eukaryota</taxon>
        <taxon>Viridiplantae</taxon>
        <taxon>Streptophyta</taxon>
        <taxon>Embryophyta</taxon>
        <taxon>Tracheophyta</taxon>
        <taxon>Spermatophyta</taxon>
        <taxon>Magnoliopsida</taxon>
        <taxon>Liliopsida</taxon>
        <taxon>Asparagales</taxon>
        <taxon>Orchidaceae</taxon>
        <taxon>Epidendroideae</taxon>
        <taxon>Malaxideae</taxon>
        <taxon>Dendrobiinae</taxon>
        <taxon>Dendrobium</taxon>
    </lineage>
</organism>
<dbReference type="SUPFAM" id="SSF56672">
    <property type="entry name" value="DNA/RNA polymerases"/>
    <property type="match status" value="1"/>
</dbReference>
<reference evidence="2 3" key="2">
    <citation type="journal article" date="2017" name="Nature">
        <title>The Apostasia genome and the evolution of orchids.</title>
        <authorList>
            <person name="Zhang G.Q."/>
            <person name="Liu K.W."/>
            <person name="Li Z."/>
            <person name="Lohaus R."/>
            <person name="Hsiao Y.Y."/>
            <person name="Niu S.C."/>
            <person name="Wang J.Y."/>
            <person name="Lin Y.C."/>
            <person name="Xu Q."/>
            <person name="Chen L.J."/>
            <person name="Yoshida K."/>
            <person name="Fujiwara S."/>
            <person name="Wang Z.W."/>
            <person name="Zhang Y.Q."/>
            <person name="Mitsuda N."/>
            <person name="Wang M."/>
            <person name="Liu G.H."/>
            <person name="Pecoraro L."/>
            <person name="Huang H.X."/>
            <person name="Xiao X.J."/>
            <person name="Lin M."/>
            <person name="Wu X.Y."/>
            <person name="Wu W.L."/>
            <person name="Chen Y.Y."/>
            <person name="Chang S.B."/>
            <person name="Sakamoto S."/>
            <person name="Ohme-Takagi M."/>
            <person name="Yagi M."/>
            <person name="Zeng S.J."/>
            <person name="Shen C.Y."/>
            <person name="Yeh C.M."/>
            <person name="Luo Y.B."/>
            <person name="Tsai W.C."/>
            <person name="Van de Peer Y."/>
            <person name="Liu Z.J."/>
        </authorList>
    </citation>
    <scope>NUCLEOTIDE SEQUENCE [LARGE SCALE GENOMIC DNA]</scope>
    <source>
        <tissue evidence="2">The whole plant</tissue>
    </source>
</reference>
<dbReference type="PROSITE" id="PS50878">
    <property type="entry name" value="RT_POL"/>
    <property type="match status" value="1"/>
</dbReference>
<dbReference type="PANTHER" id="PTHR31635:SF196">
    <property type="entry name" value="REVERSE TRANSCRIPTASE DOMAIN-CONTAINING PROTEIN-RELATED"/>
    <property type="match status" value="1"/>
</dbReference>
<reference evidence="2 3" key="1">
    <citation type="journal article" date="2016" name="Sci. Rep.">
        <title>The Dendrobium catenatum Lindl. genome sequence provides insights into polysaccharide synthase, floral development and adaptive evolution.</title>
        <authorList>
            <person name="Zhang G.Q."/>
            <person name="Xu Q."/>
            <person name="Bian C."/>
            <person name="Tsai W.C."/>
            <person name="Yeh C.M."/>
            <person name="Liu K.W."/>
            <person name="Yoshida K."/>
            <person name="Zhang L.S."/>
            <person name="Chang S.B."/>
            <person name="Chen F."/>
            <person name="Shi Y."/>
            <person name="Su Y.Y."/>
            <person name="Zhang Y.Q."/>
            <person name="Chen L.J."/>
            <person name="Yin Y."/>
            <person name="Lin M."/>
            <person name="Huang H."/>
            <person name="Deng H."/>
            <person name="Wang Z.W."/>
            <person name="Zhu S.L."/>
            <person name="Zhao X."/>
            <person name="Deng C."/>
            <person name="Niu S.C."/>
            <person name="Huang J."/>
            <person name="Wang M."/>
            <person name="Liu G.H."/>
            <person name="Yang H.J."/>
            <person name="Xiao X.J."/>
            <person name="Hsiao Y.Y."/>
            <person name="Wu W.L."/>
            <person name="Chen Y.Y."/>
            <person name="Mitsuda N."/>
            <person name="Ohme-Takagi M."/>
            <person name="Luo Y.B."/>
            <person name="Van de Peer Y."/>
            <person name="Liu Z.J."/>
        </authorList>
    </citation>
    <scope>NUCLEOTIDE SEQUENCE [LARGE SCALE GENOMIC DNA]</scope>
    <source>
        <tissue evidence="2">The whole plant</tissue>
    </source>
</reference>
<dbReference type="STRING" id="906689.A0A2I0VD58"/>
<proteinExistence type="predicted"/>
<evidence type="ECO:0000259" key="1">
    <source>
        <dbReference type="PROSITE" id="PS50878"/>
    </source>
</evidence>
<dbReference type="PANTHER" id="PTHR31635">
    <property type="entry name" value="REVERSE TRANSCRIPTASE DOMAIN-CONTAINING PROTEIN-RELATED"/>
    <property type="match status" value="1"/>
</dbReference>
<dbReference type="CDD" id="cd01650">
    <property type="entry name" value="RT_nLTR_like"/>
    <property type="match status" value="1"/>
</dbReference>
<name>A0A2I0VD58_9ASPA</name>
<dbReference type="InterPro" id="IPR043502">
    <property type="entry name" value="DNA/RNA_pol_sf"/>
</dbReference>
<evidence type="ECO:0000313" key="2">
    <source>
        <dbReference type="EMBL" id="PKU61333.1"/>
    </source>
</evidence>
<dbReference type="AlphaFoldDB" id="A0A2I0VD58"/>
<dbReference type="InterPro" id="IPR000477">
    <property type="entry name" value="RT_dom"/>
</dbReference>
<dbReference type="Pfam" id="PF00078">
    <property type="entry name" value="RVT_1"/>
    <property type="match status" value="1"/>
</dbReference>
<feature type="domain" description="Reverse transcriptase" evidence="1">
    <location>
        <begin position="1"/>
        <end position="225"/>
    </location>
</feature>